<keyword evidence="2" id="KW-0812">Transmembrane</keyword>
<sequence length="187" mass="20051">MEIKDLFKKRKGKFFNDVIIAVAFGAMLIIAGEVFFSGDKKPDDTAIVQEEAVDESDSANSLESKTESLLSQVEGAGRVRVMITLDSDGESVYAEEKKTSNSQTDEKASEGDNREIASETEEKSVVMVNNGDGSTSPVIIKETAAKIAGIVIVAEGGDNILVKDSLIRAAQALFDVPANKVAVFKMK</sequence>
<organism evidence="3">
    <name type="scientific">bioreactor metagenome</name>
    <dbReference type="NCBI Taxonomy" id="1076179"/>
    <lineage>
        <taxon>unclassified sequences</taxon>
        <taxon>metagenomes</taxon>
        <taxon>ecological metagenomes</taxon>
    </lineage>
</organism>
<dbReference type="EMBL" id="VSSQ01017404">
    <property type="protein sequence ID" value="MPM59677.1"/>
    <property type="molecule type" value="Genomic_DNA"/>
</dbReference>
<comment type="caution">
    <text evidence="3">The sequence shown here is derived from an EMBL/GenBank/DDBJ whole genome shotgun (WGS) entry which is preliminary data.</text>
</comment>
<evidence type="ECO:0008006" key="4">
    <source>
        <dbReference type="Google" id="ProtNLM"/>
    </source>
</evidence>
<protein>
    <recommendedName>
        <fullName evidence="4">Stage III sporulation protein AG</fullName>
    </recommendedName>
</protein>
<evidence type="ECO:0000256" key="1">
    <source>
        <dbReference type="SAM" id="MobiDB-lite"/>
    </source>
</evidence>
<reference evidence="3" key="1">
    <citation type="submission" date="2019-08" db="EMBL/GenBank/DDBJ databases">
        <authorList>
            <person name="Kucharzyk K."/>
            <person name="Murdoch R.W."/>
            <person name="Higgins S."/>
            <person name="Loffler F."/>
        </authorList>
    </citation>
    <scope>NUCLEOTIDE SEQUENCE</scope>
</reference>
<feature type="region of interest" description="Disordered" evidence="1">
    <location>
        <begin position="92"/>
        <end position="123"/>
    </location>
</feature>
<keyword evidence="2" id="KW-0472">Membrane</keyword>
<evidence type="ECO:0000256" key="2">
    <source>
        <dbReference type="SAM" id="Phobius"/>
    </source>
</evidence>
<evidence type="ECO:0000313" key="3">
    <source>
        <dbReference type="EMBL" id="MPM59677.1"/>
    </source>
</evidence>
<accession>A0A645B2Q6</accession>
<proteinExistence type="predicted"/>
<feature type="compositionally biased region" description="Basic and acidic residues" evidence="1">
    <location>
        <begin position="94"/>
        <end position="123"/>
    </location>
</feature>
<keyword evidence="2" id="KW-1133">Transmembrane helix</keyword>
<gene>
    <name evidence="3" type="ORF">SDC9_106523</name>
</gene>
<name>A0A645B2Q6_9ZZZZ</name>
<feature type="transmembrane region" description="Helical" evidence="2">
    <location>
        <begin position="14"/>
        <end position="36"/>
    </location>
</feature>
<dbReference type="AlphaFoldDB" id="A0A645B2Q6"/>